<evidence type="ECO:0000313" key="2">
    <source>
        <dbReference type="Proteomes" id="UP000614811"/>
    </source>
</evidence>
<dbReference type="PANTHER" id="PTHR38767:SF1">
    <property type="entry name" value="DNA POLYMERASE III SUBUNIT CHI"/>
    <property type="match status" value="1"/>
</dbReference>
<dbReference type="GO" id="GO:0003887">
    <property type="term" value="F:DNA-directed DNA polymerase activity"/>
    <property type="evidence" value="ECO:0007669"/>
    <property type="project" value="InterPro"/>
</dbReference>
<sequence length="147" mass="16725">MKQVDFYLISNRVNLAKFKLASRLANKLQRLNQRALIITDSPQESSQLDQLLWSFSDASFVAHDPISEPAPLSTVHYGVHNDVTPNVLERDYDVLINVGSTVPLFNHHFARIAEIVDSDDQSKAAARGRYKRYKSEGFELKTHDIEL</sequence>
<dbReference type="EMBL" id="BMXA01000002">
    <property type="protein sequence ID" value="GHA08821.1"/>
    <property type="molecule type" value="Genomic_DNA"/>
</dbReference>
<keyword evidence="2" id="KW-1185">Reference proteome</keyword>
<dbReference type="PANTHER" id="PTHR38767">
    <property type="entry name" value="DNA POLYMERASE III SUBUNIT CHI"/>
    <property type="match status" value="1"/>
</dbReference>
<proteinExistence type="predicted"/>
<dbReference type="GO" id="GO:0032298">
    <property type="term" value="P:positive regulation of DNA-templated DNA replication initiation"/>
    <property type="evidence" value="ECO:0007669"/>
    <property type="project" value="TreeGrafter"/>
</dbReference>
<comment type="caution">
    <text evidence="1">The sequence shown here is derived from an EMBL/GenBank/DDBJ whole genome shotgun (WGS) entry which is preliminary data.</text>
</comment>
<dbReference type="AlphaFoldDB" id="A0A918RQA8"/>
<dbReference type="Proteomes" id="UP000614811">
    <property type="component" value="Unassembled WGS sequence"/>
</dbReference>
<dbReference type="InterPro" id="IPR036768">
    <property type="entry name" value="PolIII_chi_sf"/>
</dbReference>
<name>A0A918RQA8_9GAMM</name>
<dbReference type="GO" id="GO:0003677">
    <property type="term" value="F:DNA binding"/>
    <property type="evidence" value="ECO:0007669"/>
    <property type="project" value="InterPro"/>
</dbReference>
<organism evidence="1 2">
    <name type="scientific">Arenicella chitinivorans</name>
    <dbReference type="NCBI Taxonomy" id="1329800"/>
    <lineage>
        <taxon>Bacteria</taxon>
        <taxon>Pseudomonadati</taxon>
        <taxon>Pseudomonadota</taxon>
        <taxon>Gammaproteobacteria</taxon>
        <taxon>Arenicellales</taxon>
        <taxon>Arenicellaceae</taxon>
        <taxon>Arenicella</taxon>
    </lineage>
</organism>
<protein>
    <submittedName>
        <fullName evidence="1">DNA polymerase III subunit chi</fullName>
    </submittedName>
</protein>
<dbReference type="SUPFAM" id="SSF102400">
    <property type="entry name" value="DNA polymerase III chi subunit"/>
    <property type="match status" value="1"/>
</dbReference>
<accession>A0A918RQA8</accession>
<dbReference type="Gene3D" id="3.40.50.10110">
    <property type="entry name" value="DNA polymerase III subunit chi"/>
    <property type="match status" value="1"/>
</dbReference>
<dbReference type="RefSeq" id="WP_189400061.1">
    <property type="nucleotide sequence ID" value="NZ_BMXA01000002.1"/>
</dbReference>
<evidence type="ECO:0000313" key="1">
    <source>
        <dbReference type="EMBL" id="GHA08821.1"/>
    </source>
</evidence>
<reference evidence="1" key="2">
    <citation type="submission" date="2020-09" db="EMBL/GenBank/DDBJ databases">
        <authorList>
            <person name="Sun Q."/>
            <person name="Kim S."/>
        </authorList>
    </citation>
    <scope>NUCLEOTIDE SEQUENCE</scope>
    <source>
        <strain evidence="1">KCTC 12711</strain>
    </source>
</reference>
<dbReference type="GO" id="GO:0006260">
    <property type="term" value="P:DNA replication"/>
    <property type="evidence" value="ECO:0007669"/>
    <property type="project" value="InterPro"/>
</dbReference>
<dbReference type="Pfam" id="PF04364">
    <property type="entry name" value="DNA_pol3_chi"/>
    <property type="match status" value="1"/>
</dbReference>
<gene>
    <name evidence="1" type="primary">holC</name>
    <name evidence="1" type="ORF">GCM10008090_18380</name>
</gene>
<dbReference type="InterPro" id="IPR007459">
    <property type="entry name" value="DNA_pol3_chi"/>
</dbReference>
<reference evidence="1" key="1">
    <citation type="journal article" date="2014" name="Int. J. Syst. Evol. Microbiol.">
        <title>Complete genome sequence of Corynebacterium casei LMG S-19264T (=DSM 44701T), isolated from a smear-ripened cheese.</title>
        <authorList>
            <consortium name="US DOE Joint Genome Institute (JGI-PGF)"/>
            <person name="Walter F."/>
            <person name="Albersmeier A."/>
            <person name="Kalinowski J."/>
            <person name="Ruckert C."/>
        </authorList>
    </citation>
    <scope>NUCLEOTIDE SEQUENCE</scope>
    <source>
        <strain evidence="1">KCTC 12711</strain>
    </source>
</reference>